<accession>A0ABP8WC48</accession>
<gene>
    <name evidence="2" type="ORF">GCM10025780_36530</name>
</gene>
<dbReference type="Pfam" id="PF12728">
    <property type="entry name" value="HTH_17"/>
    <property type="match status" value="1"/>
</dbReference>
<evidence type="ECO:0000313" key="3">
    <source>
        <dbReference type="Proteomes" id="UP001501295"/>
    </source>
</evidence>
<name>A0ABP8WC48_9MICO</name>
<evidence type="ECO:0000259" key="1">
    <source>
        <dbReference type="Pfam" id="PF12728"/>
    </source>
</evidence>
<proteinExistence type="predicted"/>
<protein>
    <recommendedName>
        <fullName evidence="1">Helix-turn-helix domain-containing protein</fullName>
    </recommendedName>
</protein>
<dbReference type="InterPro" id="IPR041657">
    <property type="entry name" value="HTH_17"/>
</dbReference>
<sequence length="64" mass="6820">MTLDDLRQRATISLWPEAAGLLGLSKNSAYAAAKAGQIPTLRLGQRYIVPAPALLKMLDPDSAV</sequence>
<dbReference type="RefSeq" id="WP_345377383.1">
    <property type="nucleotide sequence ID" value="NZ_BAABLM010000012.1"/>
</dbReference>
<evidence type="ECO:0000313" key="2">
    <source>
        <dbReference type="EMBL" id="GAA4686539.1"/>
    </source>
</evidence>
<dbReference type="Proteomes" id="UP001501295">
    <property type="component" value="Unassembled WGS sequence"/>
</dbReference>
<dbReference type="EMBL" id="BAABLM010000012">
    <property type="protein sequence ID" value="GAA4686539.1"/>
    <property type="molecule type" value="Genomic_DNA"/>
</dbReference>
<keyword evidence="3" id="KW-1185">Reference proteome</keyword>
<reference evidence="3" key="1">
    <citation type="journal article" date="2019" name="Int. J. Syst. Evol. Microbiol.">
        <title>The Global Catalogue of Microorganisms (GCM) 10K type strain sequencing project: providing services to taxonomists for standard genome sequencing and annotation.</title>
        <authorList>
            <consortium name="The Broad Institute Genomics Platform"/>
            <consortium name="The Broad Institute Genome Sequencing Center for Infectious Disease"/>
            <person name="Wu L."/>
            <person name="Ma J."/>
        </authorList>
    </citation>
    <scope>NUCLEOTIDE SEQUENCE [LARGE SCALE GENOMIC DNA]</scope>
    <source>
        <strain evidence="3">JCM 18956</strain>
    </source>
</reference>
<feature type="domain" description="Helix-turn-helix" evidence="1">
    <location>
        <begin position="17"/>
        <end position="58"/>
    </location>
</feature>
<comment type="caution">
    <text evidence="2">The sequence shown here is derived from an EMBL/GenBank/DDBJ whole genome shotgun (WGS) entry which is preliminary data.</text>
</comment>
<organism evidence="2 3">
    <name type="scientific">Frondihabitans cladoniiphilus</name>
    <dbReference type="NCBI Taxonomy" id="715785"/>
    <lineage>
        <taxon>Bacteria</taxon>
        <taxon>Bacillati</taxon>
        <taxon>Actinomycetota</taxon>
        <taxon>Actinomycetes</taxon>
        <taxon>Micrococcales</taxon>
        <taxon>Microbacteriaceae</taxon>
        <taxon>Frondihabitans</taxon>
    </lineage>
</organism>